<dbReference type="RefSeq" id="WP_273597714.1">
    <property type="nucleotide sequence ID" value="NZ_JAQQXS010000014.1"/>
</dbReference>
<accession>A0ABT5KUJ3</accession>
<gene>
    <name evidence="2" type="ORF">PRZ01_15550</name>
</gene>
<keyword evidence="3" id="KW-1185">Reference proteome</keyword>
<reference evidence="2 3" key="1">
    <citation type="submission" date="2022-10" db="EMBL/GenBank/DDBJ databases">
        <title>paucibacter sp. hw8 Genome sequencing.</title>
        <authorList>
            <person name="Park S."/>
        </authorList>
    </citation>
    <scope>NUCLEOTIDE SEQUENCE [LARGE SCALE GENOMIC DNA]</scope>
    <source>
        <strain evidence="3">hw8</strain>
    </source>
</reference>
<comment type="caution">
    <text evidence="2">The sequence shown here is derived from an EMBL/GenBank/DDBJ whole genome shotgun (WGS) entry which is preliminary data.</text>
</comment>
<evidence type="ECO:0000313" key="3">
    <source>
        <dbReference type="Proteomes" id="UP001219862"/>
    </source>
</evidence>
<evidence type="ECO:0000259" key="1">
    <source>
        <dbReference type="Pfam" id="PF12146"/>
    </source>
</evidence>
<dbReference type="GO" id="GO:0016787">
    <property type="term" value="F:hydrolase activity"/>
    <property type="evidence" value="ECO:0007669"/>
    <property type="project" value="UniProtKB-KW"/>
</dbReference>
<sequence>MARIIAADGELTVSKRSDRRASPLGTRRWLRGLALAAGLVSLGGCAWLDAQQRELVLRPSPGRPEAYATDGAGMHPGDQRYFVNLSTSESKPAQASGGGQLAMWWLPQADPAAPTLLYLHGTLRSLYGNLPKIEALRAAGFAILAVDYRGWGDSTAIIPSEATITADAAVAYAELVKHQPDPGRRVIFGHSMGGSVAVTLASGLHRGRDYGALILESTFTRMPDVAREIGAIGQLAGAITTLEFDSIDKIGRVDAPMLIVHGNADNTVPVQLGRRLRDAAEQAGRVPVRYVEIAGGSHSGLHKEAPGIYREAMRSLMAELAEPPRSR</sequence>
<dbReference type="InterPro" id="IPR022742">
    <property type="entry name" value="Hydrolase_4"/>
</dbReference>
<dbReference type="Pfam" id="PF12146">
    <property type="entry name" value="Hydrolase_4"/>
    <property type="match status" value="1"/>
</dbReference>
<dbReference type="Proteomes" id="UP001219862">
    <property type="component" value="Unassembled WGS sequence"/>
</dbReference>
<name>A0ABT5KUJ3_9BURK</name>
<dbReference type="SUPFAM" id="SSF53474">
    <property type="entry name" value="alpha/beta-Hydrolases"/>
    <property type="match status" value="1"/>
</dbReference>
<keyword evidence="2" id="KW-0378">Hydrolase</keyword>
<dbReference type="EMBL" id="JAQQXS010000014">
    <property type="protein sequence ID" value="MDC8786604.1"/>
    <property type="molecule type" value="Genomic_DNA"/>
</dbReference>
<protein>
    <submittedName>
        <fullName evidence="2">Alpha/beta fold hydrolase</fullName>
    </submittedName>
</protein>
<dbReference type="Gene3D" id="3.40.50.1820">
    <property type="entry name" value="alpha/beta hydrolase"/>
    <property type="match status" value="1"/>
</dbReference>
<dbReference type="PANTHER" id="PTHR12277:SF81">
    <property type="entry name" value="PROTEIN ABHD13"/>
    <property type="match status" value="1"/>
</dbReference>
<dbReference type="InterPro" id="IPR029058">
    <property type="entry name" value="AB_hydrolase_fold"/>
</dbReference>
<evidence type="ECO:0000313" key="2">
    <source>
        <dbReference type="EMBL" id="MDC8786604.1"/>
    </source>
</evidence>
<feature type="domain" description="Serine aminopeptidase S33" evidence="1">
    <location>
        <begin position="116"/>
        <end position="224"/>
    </location>
</feature>
<proteinExistence type="predicted"/>
<dbReference type="PANTHER" id="PTHR12277">
    <property type="entry name" value="ALPHA/BETA HYDROLASE DOMAIN-CONTAINING PROTEIN"/>
    <property type="match status" value="1"/>
</dbReference>
<organism evidence="2 3">
    <name type="scientific">Roseateles koreensis</name>
    <dbReference type="NCBI Taxonomy" id="2987526"/>
    <lineage>
        <taxon>Bacteria</taxon>
        <taxon>Pseudomonadati</taxon>
        <taxon>Pseudomonadota</taxon>
        <taxon>Betaproteobacteria</taxon>
        <taxon>Burkholderiales</taxon>
        <taxon>Sphaerotilaceae</taxon>
        <taxon>Roseateles</taxon>
    </lineage>
</organism>